<dbReference type="EMBL" id="OJIN01000076">
    <property type="protein sequence ID" value="SPD73070.1"/>
    <property type="molecule type" value="Genomic_DNA"/>
</dbReference>
<dbReference type="PROSITE" id="PS51833">
    <property type="entry name" value="HDOD"/>
    <property type="match status" value="1"/>
</dbReference>
<evidence type="ECO:0000256" key="2">
    <source>
        <dbReference type="ARBA" id="ARBA00012438"/>
    </source>
</evidence>
<dbReference type="InterPro" id="IPR029016">
    <property type="entry name" value="GAF-like_dom_sf"/>
</dbReference>
<dbReference type="Pfam" id="PF00512">
    <property type="entry name" value="HisKA"/>
    <property type="match status" value="1"/>
</dbReference>
<sequence length="742" mass="81756">MPNGIRSACNRQPCIVESHRQMQAANPIVNQIATLKHLPSLPHILLKIISACNSDNIDMAEIARILEKDPSLSSKILRMVNSAHYGLPQKMESITQCVAYLGVNTIKTIAIGASISQALYPVQGNGLFNLKRFWRHSLKCAVLARLISKQIRHNNPEEAFLAGLLHDIGRLILWINYPKEYAELLSEYEDRPDLLLAAEIRMGMTHCEVGAWQLDRWSIQSFIVDAVLYHHQPADKVSNASTLVQIISVANALARFNIDDQERVLDLADKLCGINPSQAEEALSRTDEEMGEVARLLGLEIEEPSAREGTASTNDDETQQALVSEVRDVSLLLSAFQNLLDAPDEISVLNVIHQGLEILFDLKDIYIFIYDSEKDCLVGKEVTVNPRSSLIADFMVLVRSGQNLLASALRQAKPLHLAADATDYDTAIIDMQLLRFVGKDGIMAVPMLARGQFVGVIVMGLDQFEFSQLSEHINLLNMFARQAALSIHADQIRRSSLTMVRTERAGVSSDIARKVVHEVNNPLTIIKNYLKILGIKLNKQNIAQDEISIINKEIDRIGRILGVLSSFSRNEKLKAESVDVNAVLSDLIKITRESLQEHSKINIHMDLSSSLPNISSDEDRMKQIFVNLVKNASEAMSGGGNLYIKTRLISGRLDGDVTQGNGARLGYIEVTISDDGPGIPDEIKSRIFDPFVSSKGGGHSGLGLSIVNNIVRSMNGTITCESEGGKGAAFIVALPIINKNKS</sequence>
<dbReference type="InterPro" id="IPR013976">
    <property type="entry name" value="HDOD"/>
</dbReference>
<dbReference type="SMART" id="SM00387">
    <property type="entry name" value="HATPase_c"/>
    <property type="match status" value="1"/>
</dbReference>
<dbReference type="InterPro" id="IPR036890">
    <property type="entry name" value="HATPase_C_sf"/>
</dbReference>
<protein>
    <recommendedName>
        <fullName evidence="2">histidine kinase</fullName>
        <ecNumber evidence="2">2.7.13.3</ecNumber>
    </recommendedName>
</protein>
<comment type="catalytic activity">
    <reaction evidence="1">
        <text>ATP + protein L-histidine = ADP + protein N-phospho-L-histidine.</text>
        <dbReference type="EC" id="2.7.13.3"/>
    </reaction>
</comment>
<dbReference type="Gene3D" id="1.10.287.130">
    <property type="match status" value="1"/>
</dbReference>
<keyword evidence="3" id="KW-0597">Phosphoprotein</keyword>
<dbReference type="SMART" id="SM00388">
    <property type="entry name" value="HisKA"/>
    <property type="match status" value="1"/>
</dbReference>
<evidence type="ECO:0000256" key="1">
    <source>
        <dbReference type="ARBA" id="ARBA00000085"/>
    </source>
</evidence>
<dbReference type="InterPro" id="IPR003607">
    <property type="entry name" value="HD/PDEase_dom"/>
</dbReference>
<dbReference type="GO" id="GO:0000155">
    <property type="term" value="F:phosphorelay sensor kinase activity"/>
    <property type="evidence" value="ECO:0007669"/>
    <property type="project" value="InterPro"/>
</dbReference>
<gene>
    <name evidence="6" type="ORF">PITCH_A1670013</name>
</gene>
<evidence type="ECO:0000313" key="6">
    <source>
        <dbReference type="EMBL" id="SPD73070.1"/>
    </source>
</evidence>
<dbReference type="Gene3D" id="1.10.3210.10">
    <property type="entry name" value="Hypothetical protein af1432"/>
    <property type="match status" value="1"/>
</dbReference>
<evidence type="ECO:0000256" key="3">
    <source>
        <dbReference type="ARBA" id="ARBA00022553"/>
    </source>
</evidence>
<dbReference type="SMART" id="SM00471">
    <property type="entry name" value="HDc"/>
    <property type="match status" value="1"/>
</dbReference>
<dbReference type="SMART" id="SM00065">
    <property type="entry name" value="GAF"/>
    <property type="match status" value="1"/>
</dbReference>
<dbReference type="InterPro" id="IPR003594">
    <property type="entry name" value="HATPase_dom"/>
</dbReference>
<accession>A0A445MUB5</accession>
<dbReference type="Gene3D" id="3.30.565.10">
    <property type="entry name" value="Histidine kinase-like ATPase, C-terminal domain"/>
    <property type="match status" value="1"/>
</dbReference>
<dbReference type="PROSITE" id="PS50109">
    <property type="entry name" value="HIS_KIN"/>
    <property type="match status" value="1"/>
</dbReference>
<dbReference type="PRINTS" id="PR00344">
    <property type="entry name" value="BCTRLSENSOR"/>
</dbReference>
<dbReference type="PANTHER" id="PTHR33525">
    <property type="match status" value="1"/>
</dbReference>
<dbReference type="Pfam" id="PF01590">
    <property type="entry name" value="GAF"/>
    <property type="match status" value="1"/>
</dbReference>
<dbReference type="InterPro" id="IPR003661">
    <property type="entry name" value="HisK_dim/P_dom"/>
</dbReference>
<dbReference type="CDD" id="cd00077">
    <property type="entry name" value="HDc"/>
    <property type="match status" value="1"/>
</dbReference>
<feature type="domain" description="HDOD" evidence="5">
    <location>
        <begin position="38"/>
        <end position="233"/>
    </location>
</feature>
<name>A0A445MUB5_9BACT</name>
<dbReference type="InterPro" id="IPR004358">
    <property type="entry name" value="Sig_transdc_His_kin-like_C"/>
</dbReference>
<dbReference type="InterPro" id="IPR005467">
    <property type="entry name" value="His_kinase_dom"/>
</dbReference>
<dbReference type="InterPro" id="IPR052340">
    <property type="entry name" value="RNase_Y/CdgJ"/>
</dbReference>
<dbReference type="InterPro" id="IPR003018">
    <property type="entry name" value="GAF"/>
</dbReference>
<dbReference type="CDD" id="cd00082">
    <property type="entry name" value="HisKA"/>
    <property type="match status" value="1"/>
</dbReference>
<dbReference type="SUPFAM" id="SSF55781">
    <property type="entry name" value="GAF domain-like"/>
    <property type="match status" value="1"/>
</dbReference>
<dbReference type="SUPFAM" id="SSF109604">
    <property type="entry name" value="HD-domain/PDEase-like"/>
    <property type="match status" value="1"/>
</dbReference>
<dbReference type="CDD" id="cd00075">
    <property type="entry name" value="HATPase"/>
    <property type="match status" value="1"/>
</dbReference>
<dbReference type="SUPFAM" id="SSF47384">
    <property type="entry name" value="Homodimeric domain of signal transducing histidine kinase"/>
    <property type="match status" value="1"/>
</dbReference>
<proteinExistence type="predicted"/>
<dbReference type="PANTHER" id="PTHR33525:SF3">
    <property type="entry name" value="RIBONUCLEASE Y"/>
    <property type="match status" value="1"/>
</dbReference>
<dbReference type="Gene3D" id="3.30.450.40">
    <property type="match status" value="1"/>
</dbReference>
<reference evidence="6" key="1">
    <citation type="submission" date="2018-01" db="EMBL/GenBank/DDBJ databases">
        <authorList>
            <person name="Regsiter A."/>
            <person name="William W."/>
        </authorList>
    </citation>
    <scope>NUCLEOTIDE SEQUENCE</scope>
    <source>
        <strain evidence="6">TRIP AH-1</strain>
    </source>
</reference>
<dbReference type="EC" id="2.7.13.3" evidence="2"/>
<feature type="domain" description="Histidine kinase" evidence="4">
    <location>
        <begin position="514"/>
        <end position="738"/>
    </location>
</feature>
<dbReference type="Pfam" id="PF02518">
    <property type="entry name" value="HATPase_c"/>
    <property type="match status" value="1"/>
</dbReference>
<dbReference type="InterPro" id="IPR036097">
    <property type="entry name" value="HisK_dim/P_sf"/>
</dbReference>
<evidence type="ECO:0000259" key="4">
    <source>
        <dbReference type="PROSITE" id="PS50109"/>
    </source>
</evidence>
<dbReference type="Pfam" id="PF08668">
    <property type="entry name" value="HDOD"/>
    <property type="match status" value="1"/>
</dbReference>
<evidence type="ECO:0000259" key="5">
    <source>
        <dbReference type="PROSITE" id="PS51833"/>
    </source>
</evidence>
<organism evidence="6">
    <name type="scientific">uncultured Desulfobacterium sp</name>
    <dbReference type="NCBI Taxonomy" id="201089"/>
    <lineage>
        <taxon>Bacteria</taxon>
        <taxon>Pseudomonadati</taxon>
        <taxon>Thermodesulfobacteriota</taxon>
        <taxon>Desulfobacteria</taxon>
        <taxon>Desulfobacterales</taxon>
        <taxon>Desulfobacteriaceae</taxon>
        <taxon>Desulfobacterium</taxon>
        <taxon>environmental samples</taxon>
    </lineage>
</organism>
<keyword evidence="6" id="KW-0808">Transferase</keyword>
<dbReference type="AlphaFoldDB" id="A0A445MUB5"/>
<dbReference type="SUPFAM" id="SSF55874">
    <property type="entry name" value="ATPase domain of HSP90 chaperone/DNA topoisomerase II/histidine kinase"/>
    <property type="match status" value="1"/>
</dbReference>